<evidence type="ECO:0000256" key="8">
    <source>
        <dbReference type="ARBA" id="ARBA00064576"/>
    </source>
</evidence>
<evidence type="ECO:0000259" key="11">
    <source>
        <dbReference type="Pfam" id="PF18307"/>
    </source>
</evidence>
<dbReference type="OMA" id="KGFIIIE"/>
<dbReference type="EnsemblMetazoa" id="G26361.2">
    <property type="protein sequence ID" value="G26361.2:cds"/>
    <property type="gene ID" value="G26361"/>
</dbReference>
<name>A0A8W8L2B2_MAGGI</name>
<evidence type="ECO:0000313" key="13">
    <source>
        <dbReference type="Proteomes" id="UP000005408"/>
    </source>
</evidence>
<comment type="function">
    <text evidence="10">Component of the general transcription and DNA repair factor IIH (TFIIH) core complex which is involved in general and transcription-coupled nucleotide excision repair (NER) of damaged DNA.</text>
</comment>
<reference evidence="12" key="1">
    <citation type="submission" date="2022-08" db="UniProtKB">
        <authorList>
            <consortium name="EnsemblMetazoa"/>
        </authorList>
    </citation>
    <scope>IDENTIFICATION</scope>
    <source>
        <strain evidence="12">05x7-T-G4-1.051#20</strain>
    </source>
</reference>
<evidence type="ECO:0000256" key="2">
    <source>
        <dbReference type="ARBA" id="ARBA00007132"/>
    </source>
</evidence>
<dbReference type="EnsemblMetazoa" id="G26361.1">
    <property type="protein sequence ID" value="G26361.1:cds"/>
    <property type="gene ID" value="G26361"/>
</dbReference>
<dbReference type="Proteomes" id="UP000005408">
    <property type="component" value="Unassembled WGS sequence"/>
</dbReference>
<dbReference type="GO" id="GO:0001671">
    <property type="term" value="F:ATPase activator activity"/>
    <property type="evidence" value="ECO:0007669"/>
    <property type="project" value="InterPro"/>
</dbReference>
<keyword evidence="3 10" id="KW-0227">DNA damage</keyword>
<dbReference type="InterPro" id="IPR040662">
    <property type="entry name" value="Tfb2_C"/>
</dbReference>
<keyword evidence="13" id="KW-1185">Reference proteome</keyword>
<evidence type="ECO:0000256" key="5">
    <source>
        <dbReference type="ARBA" id="ARBA00023163"/>
    </source>
</evidence>
<dbReference type="FunFam" id="3.30.70.2610:FF:000001">
    <property type="entry name" value="General transcription factor IIH subunit 4"/>
    <property type="match status" value="1"/>
</dbReference>
<comment type="similarity">
    <text evidence="2 10">Belongs to the TFB2 family.</text>
</comment>
<evidence type="ECO:0000256" key="3">
    <source>
        <dbReference type="ARBA" id="ARBA00022763"/>
    </source>
</evidence>
<evidence type="ECO:0000256" key="9">
    <source>
        <dbReference type="ARBA" id="ARBA00070130"/>
    </source>
</evidence>
<evidence type="ECO:0000256" key="6">
    <source>
        <dbReference type="ARBA" id="ARBA00023204"/>
    </source>
</evidence>
<dbReference type="Gene3D" id="3.30.70.2610">
    <property type="match status" value="1"/>
</dbReference>
<dbReference type="Pfam" id="PF03849">
    <property type="entry name" value="Tfb2"/>
    <property type="match status" value="1"/>
</dbReference>
<evidence type="ECO:0000256" key="7">
    <source>
        <dbReference type="ARBA" id="ARBA00023242"/>
    </source>
</evidence>
<accession>A0A8W8L2B2</accession>
<dbReference type="GO" id="GO:0000439">
    <property type="term" value="C:transcription factor TFIIH core complex"/>
    <property type="evidence" value="ECO:0007669"/>
    <property type="project" value="InterPro"/>
</dbReference>
<dbReference type="Pfam" id="PF18307">
    <property type="entry name" value="Tfb2_C"/>
    <property type="match status" value="1"/>
</dbReference>
<organism evidence="12 13">
    <name type="scientific">Magallana gigas</name>
    <name type="common">Pacific oyster</name>
    <name type="synonym">Crassostrea gigas</name>
    <dbReference type="NCBI Taxonomy" id="29159"/>
    <lineage>
        <taxon>Eukaryota</taxon>
        <taxon>Metazoa</taxon>
        <taxon>Spiralia</taxon>
        <taxon>Lophotrochozoa</taxon>
        <taxon>Mollusca</taxon>
        <taxon>Bivalvia</taxon>
        <taxon>Autobranchia</taxon>
        <taxon>Pteriomorphia</taxon>
        <taxon>Ostreida</taxon>
        <taxon>Ostreoidea</taxon>
        <taxon>Ostreidae</taxon>
        <taxon>Magallana</taxon>
    </lineage>
</organism>
<dbReference type="GO" id="GO:0003690">
    <property type="term" value="F:double-stranded DNA binding"/>
    <property type="evidence" value="ECO:0007669"/>
    <property type="project" value="TreeGrafter"/>
</dbReference>
<comment type="subunit">
    <text evidence="8">Component of the 7-subunit TFIIH core complex composed of XPB/ERCC3, XPD/ERCC2, GTF2H1, GTF2H2, GTF2H3, GTF2H4 and GTF2H5, which is active in NER. The core complex associates with the 3-subunit CDK-activating kinase (CAK) module composed of CCNH/cyclin H, CDK7 and MNAT1 to form the 10-subunit holoenzyme (holo-TFIIH) active in transcription. Part of TBP-based Pol II pre-initiation complex (PIC), in which Pol II core assembles with general transcription factors and other specific initiation factors including GTF2E1, GTF2E2, GTF2F1, GTF2F2, TCEA1, ERCC2, ERCC3, GTF2H2, GTF2H3, GTF2H4, GTF2H5, GTF2A1, GTF2A2, GTF2B and TBP; this large multi-subunit PIC complex mediates DNA unwinding and targets Pol II core to the transcription start site where the first phosphodiester bond forms.</text>
</comment>
<dbReference type="InterPro" id="IPR004598">
    <property type="entry name" value="TFIIH_p52/Tfb2"/>
</dbReference>
<dbReference type="GO" id="GO:0005675">
    <property type="term" value="C:transcription factor TFIIH holo complex"/>
    <property type="evidence" value="ECO:0007669"/>
    <property type="project" value="TreeGrafter"/>
</dbReference>
<evidence type="ECO:0000256" key="4">
    <source>
        <dbReference type="ARBA" id="ARBA00023015"/>
    </source>
</evidence>
<comment type="subcellular location">
    <subcellularLocation>
        <location evidence="1 10">Nucleus</location>
    </subcellularLocation>
</comment>
<proteinExistence type="inferred from homology"/>
<dbReference type="PANTHER" id="PTHR13152:SF0">
    <property type="entry name" value="GENERAL TRANSCRIPTION FACTOR IIH SUBUNIT 4"/>
    <property type="match status" value="1"/>
</dbReference>
<dbReference type="GO" id="GO:0006289">
    <property type="term" value="P:nucleotide-excision repair"/>
    <property type="evidence" value="ECO:0007669"/>
    <property type="project" value="InterPro"/>
</dbReference>
<keyword evidence="4 10" id="KW-0805">Transcription regulation</keyword>
<keyword evidence="7 10" id="KW-0539">Nucleus</keyword>
<evidence type="ECO:0000256" key="10">
    <source>
        <dbReference type="RuleBase" id="RU364024"/>
    </source>
</evidence>
<dbReference type="OrthoDB" id="364513at2759"/>
<sequence>MASVSKKLECKDLHGYLKTLPSTILDKLYNHPATCLAVFRQLPQLSKHYVMRMLFIEQPVSQSAVGLWVTNKHNEEHKFAAKVLSELRVWHEQQMQGGLLGWVLNGTFRSNMKVALLGGGMDSQFTGGPLPPDKHAKDVPFLDKYALERWECVLHFMVGSTEGTEGVSKDIIDVLLNAGLMTMDGVDPMPSITPAGFQFLLMDIGSQVWYFMLQYLDTVEARGMDLIDCLSFLFQLSFSTLGKDYSTENMNEGQQRFLQHLREFGLVYQRKRKIQRYYPTRLAINLASGQSDFTSVGKNTGYLMVETNYRVYAYTDSPLQVALVALFCEMLYRFPTFSVGNLTRVSVRDALIRGITADQIISFLKTHAHPKMTKNTPVIPSTVTDQIRLWELERDRFKFMEGVLYDQFLSQNDFELLRDYAKDLGVLLWDNAIKRVMVVTKGGHDDVKRYWKRQKQSNS</sequence>
<dbReference type="GO" id="GO:0006366">
    <property type="term" value="P:transcription by RNA polymerase II"/>
    <property type="evidence" value="ECO:0007669"/>
    <property type="project" value="UniProtKB-ARBA"/>
</dbReference>
<dbReference type="AlphaFoldDB" id="A0A8W8L2B2"/>
<evidence type="ECO:0000313" key="12">
    <source>
        <dbReference type="EnsemblMetazoa" id="G26361.1:cds"/>
    </source>
</evidence>
<dbReference type="NCBIfam" id="TIGR00625">
    <property type="entry name" value="tfb2"/>
    <property type="match status" value="1"/>
</dbReference>
<evidence type="ECO:0000256" key="1">
    <source>
        <dbReference type="ARBA" id="ARBA00004123"/>
    </source>
</evidence>
<keyword evidence="5 10" id="KW-0804">Transcription</keyword>
<dbReference type="PANTHER" id="PTHR13152">
    <property type="entry name" value="TFIIH, POLYPEPTIDE 4"/>
    <property type="match status" value="1"/>
</dbReference>
<keyword evidence="6 10" id="KW-0234">DNA repair</keyword>
<feature type="domain" description="Transcription factor Tfb2 C-terminal" evidence="11">
    <location>
        <begin position="385"/>
        <end position="452"/>
    </location>
</feature>
<protein>
    <recommendedName>
        <fullName evidence="9 10">General transcription factor IIH subunit 4</fullName>
    </recommendedName>
</protein>